<sequence length="64" mass="7227">MLVDFFEQALDFIGSARPVLGFQAKSVGRFLGHIRESIAVVFERVVEVFELVMADTDFNAPAWH</sequence>
<evidence type="ECO:0000313" key="2">
    <source>
        <dbReference type="Proteomes" id="UP000502331"/>
    </source>
</evidence>
<proteinExistence type="predicted"/>
<name>A0A6H0SIE2_9MICC</name>
<dbReference type="Proteomes" id="UP000502331">
    <property type="component" value="Chromosome"/>
</dbReference>
<protein>
    <submittedName>
        <fullName evidence="1">Uncharacterized protein</fullName>
    </submittedName>
</protein>
<dbReference type="EMBL" id="CP032549">
    <property type="protein sequence ID" value="QIV86896.1"/>
    <property type="molecule type" value="Genomic_DNA"/>
</dbReference>
<accession>A0A6H0SIE2</accession>
<organism evidence="1 2">
    <name type="scientific">Glutamicibacter mishrai</name>
    <dbReference type="NCBI Taxonomy" id="1775880"/>
    <lineage>
        <taxon>Bacteria</taxon>
        <taxon>Bacillati</taxon>
        <taxon>Actinomycetota</taxon>
        <taxon>Actinomycetes</taxon>
        <taxon>Micrococcales</taxon>
        <taxon>Micrococcaceae</taxon>
        <taxon>Glutamicibacter</taxon>
    </lineage>
</organism>
<keyword evidence="2" id="KW-1185">Reference proteome</keyword>
<evidence type="ECO:0000313" key="1">
    <source>
        <dbReference type="EMBL" id="QIV86896.1"/>
    </source>
</evidence>
<reference evidence="1 2" key="1">
    <citation type="submission" date="2018-09" db="EMBL/GenBank/DDBJ databases">
        <title>Glutamicibacter mishrai S5-52T (LMG 29155T = KCTC 39846T).</title>
        <authorList>
            <person name="Das S.K."/>
        </authorList>
    </citation>
    <scope>NUCLEOTIDE SEQUENCE [LARGE SCALE GENOMIC DNA]</scope>
    <source>
        <strain evidence="1 2">S5-52</strain>
    </source>
</reference>
<gene>
    <name evidence="1" type="ORF">D3791_06980</name>
</gene>
<dbReference type="AlphaFoldDB" id="A0A6H0SIE2"/>